<dbReference type="Pfam" id="PF13711">
    <property type="entry name" value="DUF4160"/>
    <property type="match status" value="1"/>
</dbReference>
<reference evidence="1 2" key="1">
    <citation type="submission" date="2018-06" db="EMBL/GenBank/DDBJ databases">
        <title>Genomic Encyclopedia of Archaeal and Bacterial Type Strains, Phase II (KMG-II): from individual species to whole genera.</title>
        <authorList>
            <person name="Goeker M."/>
        </authorList>
    </citation>
    <scope>NUCLEOTIDE SEQUENCE [LARGE SCALE GENOMIC DNA]</scope>
    <source>
        <strain evidence="1 2">DSM 19830</strain>
    </source>
</reference>
<evidence type="ECO:0000313" key="1">
    <source>
        <dbReference type="EMBL" id="PZX57936.1"/>
    </source>
</evidence>
<dbReference type="AlphaFoldDB" id="A0A2W7RFN9"/>
<dbReference type="OrthoDB" id="122670at2"/>
<evidence type="ECO:0000313" key="2">
    <source>
        <dbReference type="Proteomes" id="UP000248882"/>
    </source>
</evidence>
<sequence length="101" mass="11940">MPKIFEYMGIILFFYSNEHEPIHVHARKGEFESKAEFIIIDGVIEEIRIKNVTGATPLIGKSLKDFQNFLSLYSNKIVAKWVDYFVYHKSVKFEKIQRKIK</sequence>
<accession>A0A2W7RFN9</accession>
<name>A0A2W7RFN9_9BACT</name>
<dbReference type="RefSeq" id="WP_111316239.1">
    <property type="nucleotide sequence ID" value="NZ_QKZT01000001.1"/>
</dbReference>
<protein>
    <submittedName>
        <fullName evidence="1">Uncharacterized protein DUF4160</fullName>
    </submittedName>
</protein>
<gene>
    <name evidence="1" type="ORF">LV85_00119</name>
</gene>
<dbReference type="InterPro" id="IPR025427">
    <property type="entry name" value="DUF4160"/>
</dbReference>
<dbReference type="EMBL" id="QKZT01000001">
    <property type="protein sequence ID" value="PZX57936.1"/>
    <property type="molecule type" value="Genomic_DNA"/>
</dbReference>
<keyword evidence="2" id="KW-1185">Reference proteome</keyword>
<organism evidence="1 2">
    <name type="scientific">Algoriphagus chordae</name>
    <dbReference type="NCBI Taxonomy" id="237019"/>
    <lineage>
        <taxon>Bacteria</taxon>
        <taxon>Pseudomonadati</taxon>
        <taxon>Bacteroidota</taxon>
        <taxon>Cytophagia</taxon>
        <taxon>Cytophagales</taxon>
        <taxon>Cyclobacteriaceae</taxon>
        <taxon>Algoriphagus</taxon>
    </lineage>
</organism>
<proteinExistence type="predicted"/>
<dbReference type="Proteomes" id="UP000248882">
    <property type="component" value="Unassembled WGS sequence"/>
</dbReference>
<comment type="caution">
    <text evidence="1">The sequence shown here is derived from an EMBL/GenBank/DDBJ whole genome shotgun (WGS) entry which is preliminary data.</text>
</comment>